<organism evidence="1 2">
    <name type="scientific">Trema orientale</name>
    <name type="common">Charcoal tree</name>
    <name type="synonym">Celtis orientalis</name>
    <dbReference type="NCBI Taxonomy" id="63057"/>
    <lineage>
        <taxon>Eukaryota</taxon>
        <taxon>Viridiplantae</taxon>
        <taxon>Streptophyta</taxon>
        <taxon>Embryophyta</taxon>
        <taxon>Tracheophyta</taxon>
        <taxon>Spermatophyta</taxon>
        <taxon>Magnoliopsida</taxon>
        <taxon>eudicotyledons</taxon>
        <taxon>Gunneridae</taxon>
        <taxon>Pentapetalae</taxon>
        <taxon>rosids</taxon>
        <taxon>fabids</taxon>
        <taxon>Rosales</taxon>
        <taxon>Cannabaceae</taxon>
        <taxon>Trema</taxon>
    </lineage>
</organism>
<protein>
    <submittedName>
        <fullName evidence="1">Uncharacterized protein</fullName>
    </submittedName>
</protein>
<sequence length="73" mass="8170">MLKYYVKNAPHFISISATKVTSIAIPVRSTSSPEKNSFEIESGATIDIFWDLKSERFDTGLEPCAIFYMCATT</sequence>
<proteinExistence type="predicted"/>
<accession>A0A2P5FNP6</accession>
<evidence type="ECO:0000313" key="2">
    <source>
        <dbReference type="Proteomes" id="UP000237000"/>
    </source>
</evidence>
<gene>
    <name evidence="1" type="ORF">TorRG33x02_049580</name>
</gene>
<feature type="non-terminal residue" evidence="1">
    <location>
        <position position="73"/>
    </location>
</feature>
<dbReference type="Proteomes" id="UP000237000">
    <property type="component" value="Unassembled WGS sequence"/>
</dbReference>
<dbReference type="InParanoid" id="A0A2P5FNP6"/>
<reference evidence="2" key="1">
    <citation type="submission" date="2016-06" db="EMBL/GenBank/DDBJ databases">
        <title>Parallel loss of symbiosis genes in relatives of nitrogen-fixing non-legume Parasponia.</title>
        <authorList>
            <person name="Van Velzen R."/>
            <person name="Holmer R."/>
            <person name="Bu F."/>
            <person name="Rutten L."/>
            <person name="Van Zeijl A."/>
            <person name="Liu W."/>
            <person name="Santuari L."/>
            <person name="Cao Q."/>
            <person name="Sharma T."/>
            <person name="Shen D."/>
            <person name="Roswanjaya Y."/>
            <person name="Wardhani T."/>
            <person name="Kalhor M.S."/>
            <person name="Jansen J."/>
            <person name="Van den Hoogen J."/>
            <person name="Gungor B."/>
            <person name="Hartog M."/>
            <person name="Hontelez J."/>
            <person name="Verver J."/>
            <person name="Yang W.-C."/>
            <person name="Schijlen E."/>
            <person name="Repin R."/>
            <person name="Schilthuizen M."/>
            <person name="Schranz E."/>
            <person name="Heidstra R."/>
            <person name="Miyata K."/>
            <person name="Fedorova E."/>
            <person name="Kohlen W."/>
            <person name="Bisseling T."/>
            <person name="Smit S."/>
            <person name="Geurts R."/>
        </authorList>
    </citation>
    <scope>NUCLEOTIDE SEQUENCE [LARGE SCALE GENOMIC DNA]</scope>
    <source>
        <strain evidence="2">cv. RG33-2</strain>
    </source>
</reference>
<comment type="caution">
    <text evidence="1">The sequence shown here is derived from an EMBL/GenBank/DDBJ whole genome shotgun (WGS) entry which is preliminary data.</text>
</comment>
<evidence type="ECO:0000313" key="1">
    <source>
        <dbReference type="EMBL" id="PON99415.1"/>
    </source>
</evidence>
<name>A0A2P5FNP6_TREOI</name>
<keyword evidence="2" id="KW-1185">Reference proteome</keyword>
<dbReference type="EMBL" id="JXTC01000019">
    <property type="protein sequence ID" value="PON99415.1"/>
    <property type="molecule type" value="Genomic_DNA"/>
</dbReference>
<dbReference type="AlphaFoldDB" id="A0A2P5FNP6"/>